<protein>
    <recommendedName>
        <fullName evidence="3">Aromatic amino acid beta-eliminating lyase/threonine aldolase domain-containing protein</fullName>
    </recommendedName>
</protein>
<feature type="non-terminal residue" evidence="4">
    <location>
        <position position="241"/>
    </location>
</feature>
<dbReference type="AlphaFoldDB" id="X0XWY7"/>
<dbReference type="EMBL" id="BARS01049057">
    <property type="protein sequence ID" value="GAG29296.1"/>
    <property type="molecule type" value="Genomic_DNA"/>
</dbReference>
<comment type="caution">
    <text evidence="4">The sequence shown here is derived from an EMBL/GenBank/DDBJ whole genome shotgun (WGS) entry which is preliminary data.</text>
</comment>
<dbReference type="PANTHER" id="PTHR32325">
    <property type="entry name" value="BETA-ELIMINATING LYASE-LIKE PROTEIN-RELATED"/>
    <property type="match status" value="1"/>
</dbReference>
<dbReference type="GO" id="GO:0006520">
    <property type="term" value="P:amino acid metabolic process"/>
    <property type="evidence" value="ECO:0007669"/>
    <property type="project" value="InterPro"/>
</dbReference>
<dbReference type="Pfam" id="PF01212">
    <property type="entry name" value="Beta_elim_lyase"/>
    <property type="match status" value="1"/>
</dbReference>
<dbReference type="InterPro" id="IPR001597">
    <property type="entry name" value="ArAA_b-elim_lyase/Thr_aldolase"/>
</dbReference>
<dbReference type="PANTHER" id="PTHR32325:SF4">
    <property type="entry name" value="TRYPTOPHANASE"/>
    <property type="match status" value="1"/>
</dbReference>
<name>X0XWY7_9ZZZZ</name>
<proteinExistence type="predicted"/>
<sequence>LEPFKIKVVEPIRLISRNKRLKKIEEVGLNPFLLESDEIYIDLLTDSGTGAMSQEQMAAQMVGDETYAGSRSFRHMKETIQELLGFPYVLPAHQGRGAEQVFDEIMIQEGQVVPGNRIFDTSMAHIELRKGVGIQLPIKESMDTSQPYPFKGNVDLARLRQVLETQGDNVAYVLITITDNTGGGQPVSMENIKKARALAEEFNVPFIGDIARFAENAMFIKAREYGYNQKSIPDIVREMMD</sequence>
<organism evidence="4">
    <name type="scientific">marine sediment metagenome</name>
    <dbReference type="NCBI Taxonomy" id="412755"/>
    <lineage>
        <taxon>unclassified sequences</taxon>
        <taxon>metagenomes</taxon>
        <taxon>ecological metagenomes</taxon>
    </lineage>
</organism>
<dbReference type="InterPro" id="IPR015424">
    <property type="entry name" value="PyrdxlP-dep_Trfase"/>
</dbReference>
<feature type="domain" description="Aromatic amino acid beta-eliminating lyase/threonine aldolase" evidence="3">
    <location>
        <begin position="42"/>
        <end position="240"/>
    </location>
</feature>
<dbReference type="GO" id="GO:0016829">
    <property type="term" value="F:lyase activity"/>
    <property type="evidence" value="ECO:0007669"/>
    <property type="project" value="InterPro"/>
</dbReference>
<dbReference type="NCBIfam" id="NF009709">
    <property type="entry name" value="PRK13238.1"/>
    <property type="match status" value="1"/>
</dbReference>
<dbReference type="Gene3D" id="3.40.640.10">
    <property type="entry name" value="Type I PLP-dependent aspartate aminotransferase-like (Major domain)"/>
    <property type="match status" value="1"/>
</dbReference>
<gene>
    <name evidence="4" type="ORF">S01H1_73423</name>
</gene>
<dbReference type="InterPro" id="IPR015421">
    <property type="entry name" value="PyrdxlP-dep_Trfase_major"/>
</dbReference>
<evidence type="ECO:0000256" key="1">
    <source>
        <dbReference type="ARBA" id="ARBA00001933"/>
    </source>
</evidence>
<keyword evidence="2" id="KW-0663">Pyridoxal phosphate</keyword>
<evidence type="ECO:0000313" key="4">
    <source>
        <dbReference type="EMBL" id="GAG29296.1"/>
    </source>
</evidence>
<accession>X0XWY7</accession>
<reference evidence="4" key="1">
    <citation type="journal article" date="2014" name="Front. Microbiol.">
        <title>High frequency of phylogenetically diverse reductive dehalogenase-homologous genes in deep subseafloor sedimentary metagenomes.</title>
        <authorList>
            <person name="Kawai M."/>
            <person name="Futagami T."/>
            <person name="Toyoda A."/>
            <person name="Takaki Y."/>
            <person name="Nishi S."/>
            <person name="Hori S."/>
            <person name="Arai W."/>
            <person name="Tsubouchi T."/>
            <person name="Morono Y."/>
            <person name="Uchiyama I."/>
            <person name="Ito T."/>
            <person name="Fujiyama A."/>
            <person name="Inagaki F."/>
            <person name="Takami H."/>
        </authorList>
    </citation>
    <scope>NUCLEOTIDE SEQUENCE</scope>
    <source>
        <strain evidence="4">Expedition CK06-06</strain>
    </source>
</reference>
<dbReference type="SUPFAM" id="SSF53383">
    <property type="entry name" value="PLP-dependent transferases"/>
    <property type="match status" value="1"/>
</dbReference>
<evidence type="ECO:0000259" key="3">
    <source>
        <dbReference type="Pfam" id="PF01212"/>
    </source>
</evidence>
<evidence type="ECO:0000256" key="2">
    <source>
        <dbReference type="ARBA" id="ARBA00022898"/>
    </source>
</evidence>
<comment type="cofactor">
    <cofactor evidence="1">
        <name>pyridoxal 5'-phosphate</name>
        <dbReference type="ChEBI" id="CHEBI:597326"/>
    </cofactor>
</comment>
<feature type="non-terminal residue" evidence="4">
    <location>
        <position position="1"/>
    </location>
</feature>